<sequence length="524" mass="58246">MSFNQHKLSTLKTAFAFLIALACGTTTALAKVKLPAIITDGMVLQQKSNVTLWGWASPGEKLSISASWMKGGVNAIADAKGEWKVKLKTIAAGGPYTITFKGNNSIVINNVLLGEVWFCSGQSNMKFTMGKGTANWQNGVNNMEEEIAKADYPKIRQFTAKEVISDTLSKDTEGHWMDCTPQNAAQFSAVAYYYAREIYKKTGFPVGLICSYWGGTPAESWTSRNALLANDDLKQIVTRYEDGLQHFDELTQKYKAAYNQWQQDTAVAKKQHVKLPAKPAAPIGMHSNVAPYKLYNGMIAPIEAYTVKGVIWYQGESNATRAYQYRKLFPAMIKSWREERHDTNLPFYFVQVSPHYTENGVIRESQLIAWQSLPHTGMVVTTDNGDSTNIHPRNKELVGSRLALWAFKNEYGFKDVVPSGPLYKSMKAEGNSIRLNFDYTDGGLKAKDGDLKEFTIAGDDHVFHTAQARIEGNSVVVSSPLVAKPVAVRFAYRAIPLPNFYNGAGLPATPFRTDNWPVETQNVN</sequence>
<proteinExistence type="predicted"/>
<dbReference type="InterPro" id="IPR039329">
    <property type="entry name" value="SIAE"/>
</dbReference>
<dbReference type="AlphaFoldDB" id="A0A2T5JB37"/>
<feature type="chain" id="PRO_5015421237" evidence="2">
    <location>
        <begin position="31"/>
        <end position="524"/>
    </location>
</feature>
<dbReference type="Gene3D" id="3.40.50.1110">
    <property type="entry name" value="SGNH hydrolase"/>
    <property type="match status" value="1"/>
</dbReference>
<accession>A0A2T5JB37</accession>
<dbReference type="EMBL" id="QAOQ01000003">
    <property type="protein sequence ID" value="PTQ98088.1"/>
    <property type="molecule type" value="Genomic_DNA"/>
</dbReference>
<evidence type="ECO:0000313" key="5">
    <source>
        <dbReference type="Proteomes" id="UP000244168"/>
    </source>
</evidence>
<dbReference type="SUPFAM" id="SSF52266">
    <property type="entry name" value="SGNH hydrolase"/>
    <property type="match status" value="1"/>
</dbReference>
<feature type="signal peptide" evidence="2">
    <location>
        <begin position="1"/>
        <end position="30"/>
    </location>
</feature>
<dbReference type="GO" id="GO:0005975">
    <property type="term" value="P:carbohydrate metabolic process"/>
    <property type="evidence" value="ECO:0007669"/>
    <property type="project" value="TreeGrafter"/>
</dbReference>
<comment type="caution">
    <text evidence="4">The sequence shown here is derived from an EMBL/GenBank/DDBJ whole genome shotgun (WGS) entry which is preliminary data.</text>
</comment>
<keyword evidence="1" id="KW-0378">Hydrolase</keyword>
<dbReference type="InterPro" id="IPR005181">
    <property type="entry name" value="SASA"/>
</dbReference>
<protein>
    <submittedName>
        <fullName evidence="4">Sialate O-acetylesterase</fullName>
    </submittedName>
</protein>
<evidence type="ECO:0000313" key="4">
    <source>
        <dbReference type="EMBL" id="PTQ98088.1"/>
    </source>
</evidence>
<name>A0A2T5JB37_9SPHI</name>
<dbReference type="Proteomes" id="UP000244168">
    <property type="component" value="Unassembled WGS sequence"/>
</dbReference>
<gene>
    <name evidence="4" type="ORF">C8P68_103248</name>
</gene>
<reference evidence="4 5" key="1">
    <citation type="submission" date="2018-04" db="EMBL/GenBank/DDBJ databases">
        <title>Genomic Encyclopedia of Archaeal and Bacterial Type Strains, Phase II (KMG-II): from individual species to whole genera.</title>
        <authorList>
            <person name="Goeker M."/>
        </authorList>
    </citation>
    <scope>NUCLEOTIDE SEQUENCE [LARGE SCALE GENOMIC DNA]</scope>
    <source>
        <strain evidence="4 5">DSM 26809</strain>
    </source>
</reference>
<feature type="domain" description="Sialate O-acetylesterase" evidence="3">
    <location>
        <begin position="293"/>
        <end position="403"/>
    </location>
</feature>
<keyword evidence="5" id="KW-1185">Reference proteome</keyword>
<dbReference type="PANTHER" id="PTHR22901">
    <property type="entry name" value="SIALATE O-ACETYLESTERASE"/>
    <property type="match status" value="1"/>
</dbReference>
<dbReference type="InterPro" id="IPR036514">
    <property type="entry name" value="SGNH_hydro_sf"/>
</dbReference>
<dbReference type="GO" id="GO:0001681">
    <property type="term" value="F:sialate O-acetylesterase activity"/>
    <property type="evidence" value="ECO:0007669"/>
    <property type="project" value="InterPro"/>
</dbReference>
<dbReference type="OrthoDB" id="9816001at2"/>
<keyword evidence="2" id="KW-0732">Signal</keyword>
<dbReference type="RefSeq" id="WP_107828275.1">
    <property type="nucleotide sequence ID" value="NZ_CP160205.1"/>
</dbReference>
<dbReference type="Pfam" id="PF03629">
    <property type="entry name" value="SASA"/>
    <property type="match status" value="1"/>
</dbReference>
<dbReference type="PROSITE" id="PS51257">
    <property type="entry name" value="PROKAR_LIPOPROTEIN"/>
    <property type="match status" value="1"/>
</dbReference>
<organism evidence="4 5">
    <name type="scientific">Mucilaginibacter yixingensis</name>
    <dbReference type="NCBI Taxonomy" id="1295612"/>
    <lineage>
        <taxon>Bacteria</taxon>
        <taxon>Pseudomonadati</taxon>
        <taxon>Bacteroidota</taxon>
        <taxon>Sphingobacteriia</taxon>
        <taxon>Sphingobacteriales</taxon>
        <taxon>Sphingobacteriaceae</taxon>
        <taxon>Mucilaginibacter</taxon>
    </lineage>
</organism>
<dbReference type="PANTHER" id="PTHR22901:SF0">
    <property type="entry name" value="SIALATE O-ACETYLESTERASE"/>
    <property type="match status" value="1"/>
</dbReference>
<evidence type="ECO:0000256" key="2">
    <source>
        <dbReference type="SAM" id="SignalP"/>
    </source>
</evidence>
<evidence type="ECO:0000259" key="3">
    <source>
        <dbReference type="Pfam" id="PF03629"/>
    </source>
</evidence>
<evidence type="ECO:0000256" key="1">
    <source>
        <dbReference type="ARBA" id="ARBA00022801"/>
    </source>
</evidence>